<organism evidence="1 2">
    <name type="scientific">Malus baccata</name>
    <name type="common">Siberian crab apple</name>
    <name type="synonym">Pyrus baccata</name>
    <dbReference type="NCBI Taxonomy" id="106549"/>
    <lineage>
        <taxon>Eukaryota</taxon>
        <taxon>Viridiplantae</taxon>
        <taxon>Streptophyta</taxon>
        <taxon>Embryophyta</taxon>
        <taxon>Tracheophyta</taxon>
        <taxon>Spermatophyta</taxon>
        <taxon>Magnoliopsida</taxon>
        <taxon>eudicotyledons</taxon>
        <taxon>Gunneridae</taxon>
        <taxon>Pentapetalae</taxon>
        <taxon>rosids</taxon>
        <taxon>fabids</taxon>
        <taxon>Rosales</taxon>
        <taxon>Rosaceae</taxon>
        <taxon>Amygdaloideae</taxon>
        <taxon>Maleae</taxon>
        <taxon>Malus</taxon>
    </lineage>
</organism>
<comment type="caution">
    <text evidence="1">The sequence shown here is derived from an EMBL/GenBank/DDBJ whole genome shotgun (WGS) entry which is preliminary data.</text>
</comment>
<name>A0A540K596_MALBA</name>
<gene>
    <name evidence="1" type="ORF">C1H46_045415</name>
</gene>
<proteinExistence type="predicted"/>
<sequence>MFMSTVQSLWHPRTPAAKFQILAHGARKPISQFSSPEVESSQQQLLRIGIACSHIMGLCLVHGACT</sequence>
<evidence type="ECO:0000313" key="1">
    <source>
        <dbReference type="EMBL" id="TQD69052.1"/>
    </source>
</evidence>
<dbReference type="AlphaFoldDB" id="A0A540K596"/>
<dbReference type="Proteomes" id="UP000315295">
    <property type="component" value="Unassembled WGS sequence"/>
</dbReference>
<evidence type="ECO:0000313" key="2">
    <source>
        <dbReference type="Proteomes" id="UP000315295"/>
    </source>
</evidence>
<reference evidence="1 2" key="1">
    <citation type="journal article" date="2019" name="G3 (Bethesda)">
        <title>Sequencing of a Wild Apple (Malus baccata) Genome Unravels the Differences Between Cultivated and Wild Apple Species Regarding Disease Resistance and Cold Tolerance.</title>
        <authorList>
            <person name="Chen X."/>
        </authorList>
    </citation>
    <scope>NUCLEOTIDE SEQUENCE [LARGE SCALE GENOMIC DNA]</scope>
    <source>
        <strain evidence="2">cv. Shandingzi</strain>
        <tissue evidence="1">Leaves</tissue>
    </source>
</reference>
<protein>
    <submittedName>
        <fullName evidence="1">Uncharacterized protein</fullName>
    </submittedName>
</protein>
<keyword evidence="2" id="KW-1185">Reference proteome</keyword>
<accession>A0A540K596</accession>
<dbReference type="EMBL" id="VIEB01005376">
    <property type="protein sequence ID" value="TQD69052.1"/>
    <property type="molecule type" value="Genomic_DNA"/>
</dbReference>